<feature type="domain" description="Carboxylesterase type B" evidence="3">
    <location>
        <begin position="35"/>
        <end position="532"/>
    </location>
</feature>
<protein>
    <recommendedName>
        <fullName evidence="3">Carboxylesterase type B domain-containing protein</fullName>
    </recommendedName>
</protein>
<keyword evidence="2" id="KW-0732">Signal</keyword>
<dbReference type="InterPro" id="IPR029058">
    <property type="entry name" value="AB_hydrolase_fold"/>
</dbReference>
<dbReference type="PANTHER" id="PTHR11559">
    <property type="entry name" value="CARBOXYLESTERASE"/>
    <property type="match status" value="1"/>
</dbReference>
<proteinExistence type="predicted"/>
<dbReference type="EMBL" id="CAXKWB010042418">
    <property type="protein sequence ID" value="CAL4157831.1"/>
    <property type="molecule type" value="Genomic_DNA"/>
</dbReference>
<dbReference type="Gene3D" id="3.40.50.1820">
    <property type="entry name" value="alpha/beta hydrolase"/>
    <property type="match status" value="1"/>
</dbReference>
<dbReference type="Pfam" id="PF00135">
    <property type="entry name" value="COesterase"/>
    <property type="match status" value="1"/>
</dbReference>
<comment type="caution">
    <text evidence="4">The sequence shown here is derived from an EMBL/GenBank/DDBJ whole genome shotgun (WGS) entry which is preliminary data.</text>
</comment>
<evidence type="ECO:0000259" key="3">
    <source>
        <dbReference type="Pfam" id="PF00135"/>
    </source>
</evidence>
<dbReference type="InterPro" id="IPR019819">
    <property type="entry name" value="Carboxylesterase_B_CS"/>
</dbReference>
<accession>A0AAV2S560</accession>
<dbReference type="PROSITE" id="PS00941">
    <property type="entry name" value="CARBOXYLESTERASE_B_2"/>
    <property type="match status" value="1"/>
</dbReference>
<sequence length="556" mass="62917">MLLALYLLLSLGTAWSAAAAVSSNAEAFSWVGTRPAVDLPQGRVVGLNVHRQGYAYLGYRKIPFAEPPVGELRFKDPVPAGAWEGDLDGRWLPPFCDQLHYIGQEDCLFLNVYTPPDAANASSPLPVMFFIHGGGYTIGMETVFDGVNVMVEKDVIVVVIQYRLGIFGFLSTEDEVISGNQGFKDQVLALQWVHDNIHYFNGDPNRVTIYGESAGSSSVHFHVMSPYSAGLFQGAIMESGTAISPWALGRDFKRIATETAEKFECPTSTSEEMLICLQGVEHHHLCSIDNQVWIWNLQPFYFAPRIDGDYIPDHPVRLIKSGEYNHVPVIMGVNRNEGALESGEMFLIPRSIEDLMNNFTEYGPISLMLYEDEEPLDTTNKVYDFYLGGHDITEEKFYSLTDMFTHLLFAMPLDFTVQMMASQDPVYMYEFHHRGKNGYMTLLKDLGLNITEGQDCVSHGDDLLYVFDLLWEVGDHLTESDDLAVQEHFTTLWTNFAKTGNPTPDDSLSYTWPVTDAINRQHLRILPEPILKMDQREVFRAFWEDLPLRINRLMNE</sequence>
<keyword evidence="1" id="KW-0325">Glycoprotein</keyword>
<dbReference type="InterPro" id="IPR050309">
    <property type="entry name" value="Type-B_Carboxylest/Lipase"/>
</dbReference>
<keyword evidence="5" id="KW-1185">Reference proteome</keyword>
<gene>
    <name evidence="4" type="ORF">MNOR_LOCUS31991</name>
</gene>
<evidence type="ECO:0000256" key="1">
    <source>
        <dbReference type="ARBA" id="ARBA00023180"/>
    </source>
</evidence>
<evidence type="ECO:0000313" key="5">
    <source>
        <dbReference type="Proteomes" id="UP001497623"/>
    </source>
</evidence>
<dbReference type="AlphaFoldDB" id="A0AAV2S560"/>
<evidence type="ECO:0000313" key="4">
    <source>
        <dbReference type="EMBL" id="CAL4157831.1"/>
    </source>
</evidence>
<name>A0AAV2S560_MEGNR</name>
<organism evidence="4 5">
    <name type="scientific">Meganyctiphanes norvegica</name>
    <name type="common">Northern krill</name>
    <name type="synonym">Thysanopoda norvegica</name>
    <dbReference type="NCBI Taxonomy" id="48144"/>
    <lineage>
        <taxon>Eukaryota</taxon>
        <taxon>Metazoa</taxon>
        <taxon>Ecdysozoa</taxon>
        <taxon>Arthropoda</taxon>
        <taxon>Crustacea</taxon>
        <taxon>Multicrustacea</taxon>
        <taxon>Malacostraca</taxon>
        <taxon>Eumalacostraca</taxon>
        <taxon>Eucarida</taxon>
        <taxon>Euphausiacea</taxon>
        <taxon>Euphausiidae</taxon>
        <taxon>Meganyctiphanes</taxon>
    </lineage>
</organism>
<dbReference type="SUPFAM" id="SSF53474">
    <property type="entry name" value="alpha/beta-Hydrolases"/>
    <property type="match status" value="1"/>
</dbReference>
<reference evidence="4 5" key="1">
    <citation type="submission" date="2024-05" db="EMBL/GenBank/DDBJ databases">
        <authorList>
            <person name="Wallberg A."/>
        </authorList>
    </citation>
    <scope>NUCLEOTIDE SEQUENCE [LARGE SCALE GENOMIC DNA]</scope>
</reference>
<evidence type="ECO:0000256" key="2">
    <source>
        <dbReference type="SAM" id="SignalP"/>
    </source>
</evidence>
<feature type="chain" id="PRO_5043517138" description="Carboxylesterase type B domain-containing protein" evidence="2">
    <location>
        <begin position="20"/>
        <end position="556"/>
    </location>
</feature>
<dbReference type="Proteomes" id="UP001497623">
    <property type="component" value="Unassembled WGS sequence"/>
</dbReference>
<dbReference type="InterPro" id="IPR002018">
    <property type="entry name" value="CarbesteraseB"/>
</dbReference>
<feature type="signal peptide" evidence="2">
    <location>
        <begin position="1"/>
        <end position="19"/>
    </location>
</feature>